<dbReference type="AlphaFoldDB" id="A0A2I9DHY6"/>
<gene>
    <name evidence="1" type="ORF">DAERI_060098</name>
</gene>
<protein>
    <submittedName>
        <fullName evidence="1">Uncharacterized protein</fullName>
    </submittedName>
</protein>
<comment type="caution">
    <text evidence="1">The sequence shown here is derived from an EMBL/GenBank/DDBJ whole genome shotgun (WGS) entry which is preliminary data.</text>
</comment>
<dbReference type="RefSeq" id="WP_103129255.1">
    <property type="nucleotide sequence ID" value="NZ_BFAG01000006.1"/>
</dbReference>
<organism evidence="1 2">
    <name type="scientific">Deinococcus aerius</name>
    <dbReference type="NCBI Taxonomy" id="200253"/>
    <lineage>
        <taxon>Bacteria</taxon>
        <taxon>Thermotogati</taxon>
        <taxon>Deinococcota</taxon>
        <taxon>Deinococci</taxon>
        <taxon>Deinococcales</taxon>
        <taxon>Deinococcaceae</taxon>
        <taxon>Deinococcus</taxon>
    </lineage>
</organism>
<name>A0A2I9DHY6_9DEIO</name>
<proteinExistence type="predicted"/>
<reference evidence="2" key="1">
    <citation type="submission" date="2018-01" db="EMBL/GenBank/DDBJ databases">
        <title>Draft Genome Sequence of the Radioresistant Bacterium Deinococcus aerius TR0125, Isolated from the Higher Atmosphere above Japan.</title>
        <authorList>
            <person name="Satoh K."/>
            <person name="Arai H."/>
            <person name="Sanzen T."/>
            <person name="Kawaguchi Y."/>
            <person name="Hayashi H."/>
            <person name="Yokobori S."/>
            <person name="Yamagishi A."/>
            <person name="Oono Y."/>
            <person name="Narumi I."/>
        </authorList>
    </citation>
    <scope>NUCLEOTIDE SEQUENCE [LARGE SCALE GENOMIC DNA]</scope>
    <source>
        <strain evidence="2">TR0125</strain>
    </source>
</reference>
<evidence type="ECO:0000313" key="2">
    <source>
        <dbReference type="Proteomes" id="UP000236569"/>
    </source>
</evidence>
<dbReference type="InterPro" id="IPR036514">
    <property type="entry name" value="SGNH_hydro_sf"/>
</dbReference>
<dbReference type="Gene3D" id="3.40.50.1110">
    <property type="entry name" value="SGNH hydrolase"/>
    <property type="match status" value="1"/>
</dbReference>
<sequence length="587" mass="62253">MAKLLKMTRRVQLPPGATGGRWRVVYHENLMTAWGISGGEYEGPLSGPDADGSGRAALLAEGTGPAQLHGADPGDALVLVTLTIFPSGGNKNFIPFEIVGHPRDTGAGEWDLSLYGALPGQVFMNPVQVGNLIDATKAARDAAAVAQGAAADLSTERGKIEALKSDLTTRAAGITAIKAINRPNATTDTGVGVAWGVTDRNGRSPLYVDTNGVVRAVRAIFASLTVVNFSASGTFSAQRLSADQVTANTLNLGSGNLRVVTNYGEVAWGVSDKFGRMPIYVSRDGITHIAKPDFSPTRGIAIWGDDLAEGMGDTGYGKNAPQGVASRVALSLSRPVVNLGIANQTTIDVAARFGALSRLATFSVTTAAPDGSVFTLTALDPDRSPLLSQWGRQQTGRLMGVPGTLTRGGEGQADVLTNRTGYYTFTPSAPTPNAFEVARGSVTWVPDNPYRNYTTVIFVGRNNIDRIGIDATQRELYGRDLEEHVQYIVDSLQGRHERYVVVGLLNSKTEVYGAGLEAIQGFNERLATSFGAHYLGLRRVLCRNADGTWRADGSPDPARMADNTHPNAQGYADIAAALTAFIQERGY</sequence>
<accession>A0A2I9DHY6</accession>
<dbReference type="SUPFAM" id="SSF52266">
    <property type="entry name" value="SGNH hydrolase"/>
    <property type="match status" value="1"/>
</dbReference>
<dbReference type="Proteomes" id="UP000236569">
    <property type="component" value="Unassembled WGS sequence"/>
</dbReference>
<keyword evidence="2" id="KW-1185">Reference proteome</keyword>
<dbReference type="OrthoDB" id="1641492at2"/>
<evidence type="ECO:0000313" key="1">
    <source>
        <dbReference type="EMBL" id="GBF05838.1"/>
    </source>
</evidence>
<dbReference type="EMBL" id="BFAG01000006">
    <property type="protein sequence ID" value="GBF05838.1"/>
    <property type="molecule type" value="Genomic_DNA"/>
</dbReference>